<organism evidence="5 6">
    <name type="scientific">Lyngbya confervoides BDU141951</name>
    <dbReference type="NCBI Taxonomy" id="1574623"/>
    <lineage>
        <taxon>Bacteria</taxon>
        <taxon>Bacillati</taxon>
        <taxon>Cyanobacteriota</taxon>
        <taxon>Cyanophyceae</taxon>
        <taxon>Oscillatoriophycideae</taxon>
        <taxon>Oscillatoriales</taxon>
        <taxon>Microcoleaceae</taxon>
        <taxon>Lyngbya</taxon>
    </lineage>
</organism>
<protein>
    <submittedName>
        <fullName evidence="5">NUDIX domain-containing protein</fullName>
    </submittedName>
</protein>
<evidence type="ECO:0000313" key="5">
    <source>
        <dbReference type="EMBL" id="MCM1984796.1"/>
    </source>
</evidence>
<feature type="domain" description="Nudix hydrolase" evidence="4">
    <location>
        <begin position="1"/>
        <end position="170"/>
    </location>
</feature>
<dbReference type="GO" id="GO:0016787">
    <property type="term" value="F:hydrolase activity"/>
    <property type="evidence" value="ECO:0007669"/>
    <property type="project" value="UniProtKB-KW"/>
</dbReference>
<comment type="similarity">
    <text evidence="1 3">Belongs to the Nudix hydrolase family.</text>
</comment>
<reference evidence="5 6" key="1">
    <citation type="journal article" date="2015" name="Genome Announc.">
        <title>Draft Genome Sequence of Filamentous Marine Cyanobacterium Lyngbya confervoides Strain BDU141951.</title>
        <authorList>
            <person name="Chandrababunaidu M.M."/>
            <person name="Sen D."/>
            <person name="Tripathy S."/>
        </authorList>
    </citation>
    <scope>NUCLEOTIDE SEQUENCE [LARGE SCALE GENOMIC DNA]</scope>
    <source>
        <strain evidence="5 6">BDU141951</strain>
    </source>
</reference>
<evidence type="ECO:0000256" key="3">
    <source>
        <dbReference type="RuleBase" id="RU003476"/>
    </source>
</evidence>
<comment type="caution">
    <text evidence="5">The sequence shown here is derived from an EMBL/GenBank/DDBJ whole genome shotgun (WGS) entry which is preliminary data.</text>
</comment>
<dbReference type="Proteomes" id="UP000031561">
    <property type="component" value="Unassembled WGS sequence"/>
</dbReference>
<dbReference type="Gene3D" id="3.90.79.10">
    <property type="entry name" value="Nucleoside Triphosphate Pyrophosphohydrolase"/>
    <property type="match status" value="1"/>
</dbReference>
<dbReference type="RefSeq" id="WP_166277103.1">
    <property type="nucleotide sequence ID" value="NZ_JTHE03000104.1"/>
</dbReference>
<dbReference type="AlphaFoldDB" id="A0ABD4T839"/>
<dbReference type="PROSITE" id="PS51462">
    <property type="entry name" value="NUDIX"/>
    <property type="match status" value="1"/>
</dbReference>
<dbReference type="Pfam" id="PF00293">
    <property type="entry name" value="NUDIX"/>
    <property type="match status" value="1"/>
</dbReference>
<dbReference type="PANTHER" id="PTHR43736:SF1">
    <property type="entry name" value="DIHYDRONEOPTERIN TRIPHOSPHATE DIPHOSPHATASE"/>
    <property type="match status" value="1"/>
</dbReference>
<dbReference type="InterPro" id="IPR020084">
    <property type="entry name" value="NUDIX_hydrolase_CS"/>
</dbReference>
<dbReference type="PRINTS" id="PR00502">
    <property type="entry name" value="NUDIXFAMILY"/>
</dbReference>
<dbReference type="PROSITE" id="PS00893">
    <property type="entry name" value="NUDIX_BOX"/>
    <property type="match status" value="1"/>
</dbReference>
<evidence type="ECO:0000313" key="6">
    <source>
        <dbReference type="Proteomes" id="UP000031561"/>
    </source>
</evidence>
<dbReference type="SUPFAM" id="SSF55811">
    <property type="entry name" value="Nudix"/>
    <property type="match status" value="1"/>
</dbReference>
<dbReference type="EMBL" id="JTHE03000104">
    <property type="protein sequence ID" value="MCM1984796.1"/>
    <property type="molecule type" value="Genomic_DNA"/>
</dbReference>
<dbReference type="InterPro" id="IPR015797">
    <property type="entry name" value="NUDIX_hydrolase-like_dom_sf"/>
</dbReference>
<sequence>MKFNNRQNRCIAVGGEQLWISRSVTVLPALFLVQGEQTYVPLGLRGYGLPDECGKWALPGGYLDYDETAGEAVIREIWEEMGLNIPDLQSKYRFEGSLDQPYYVLTLPRNRQNVTLRFPLMFFLPETQDLPALNPQVGVDEVIEAKWFQLSEALAMPLAFYHHEVIRHCLAHYYKDIWPGSLADIG</sequence>
<dbReference type="PANTHER" id="PTHR43736">
    <property type="entry name" value="ADP-RIBOSE PYROPHOSPHATASE"/>
    <property type="match status" value="1"/>
</dbReference>
<dbReference type="InterPro" id="IPR000086">
    <property type="entry name" value="NUDIX_hydrolase_dom"/>
</dbReference>
<keyword evidence="6" id="KW-1185">Reference proteome</keyword>
<gene>
    <name evidence="5" type="ORF">QQ91_0018400</name>
</gene>
<proteinExistence type="inferred from homology"/>
<evidence type="ECO:0000256" key="1">
    <source>
        <dbReference type="ARBA" id="ARBA00005582"/>
    </source>
</evidence>
<name>A0ABD4T839_9CYAN</name>
<keyword evidence="2 3" id="KW-0378">Hydrolase</keyword>
<evidence type="ECO:0000256" key="2">
    <source>
        <dbReference type="ARBA" id="ARBA00022801"/>
    </source>
</evidence>
<dbReference type="InterPro" id="IPR020476">
    <property type="entry name" value="Nudix_hydrolase"/>
</dbReference>
<accession>A0ABD4T839</accession>
<evidence type="ECO:0000259" key="4">
    <source>
        <dbReference type="PROSITE" id="PS51462"/>
    </source>
</evidence>